<dbReference type="EMBL" id="AENY02000003">
    <property type="protein sequence ID" value="EKP94542.1"/>
    <property type="molecule type" value="Genomic_DNA"/>
</dbReference>
<reference evidence="8" key="2">
    <citation type="submission" date="2012-10" db="EMBL/GenBank/DDBJ databases">
        <title>Improved high-quality draft of Thermaerobacter subterraneus C21, DSM 13965.</title>
        <authorList>
            <consortium name="DOE Joint Genome Institute"/>
            <person name="Eisen J."/>
            <person name="Huntemann M."/>
            <person name="Wei C.-L."/>
            <person name="Han J."/>
            <person name="Detter J.C."/>
            <person name="Han C."/>
            <person name="Tapia R."/>
            <person name="Chen A."/>
            <person name="Kyrpides N."/>
            <person name="Mavromatis K."/>
            <person name="Markowitz V."/>
            <person name="Szeto E."/>
            <person name="Ivanova N."/>
            <person name="Mikhailova N."/>
            <person name="Ovchinnikova G."/>
            <person name="Pagani I."/>
            <person name="Pati A."/>
            <person name="Goodwin L."/>
            <person name="Nordberg H.P."/>
            <person name="Cantor M.N."/>
            <person name="Hua S.X."/>
            <person name="Woyke T."/>
            <person name="Eisen J."/>
            <person name="Klenk H.-P."/>
        </authorList>
    </citation>
    <scope>NUCLEOTIDE SEQUENCE [LARGE SCALE GENOMIC DNA]</scope>
    <source>
        <strain evidence="8">DSM 13965</strain>
    </source>
</reference>
<dbReference type="HOGENOM" id="CLU_017028_8_4_9"/>
<dbReference type="eggNOG" id="COG4166">
    <property type="taxonomic scope" value="Bacteria"/>
</dbReference>
<dbReference type="Gene3D" id="3.10.105.10">
    <property type="entry name" value="Dipeptide-binding Protein, Domain 3"/>
    <property type="match status" value="1"/>
</dbReference>
<dbReference type="RefSeq" id="WP_006904562.1">
    <property type="nucleotide sequence ID" value="NZ_JH976535.1"/>
</dbReference>
<dbReference type="SUPFAM" id="SSF53850">
    <property type="entry name" value="Periplasmic binding protein-like II"/>
    <property type="match status" value="1"/>
</dbReference>
<evidence type="ECO:0000259" key="7">
    <source>
        <dbReference type="Pfam" id="PF00496"/>
    </source>
</evidence>
<comment type="caution">
    <text evidence="8">The sequence shown here is derived from an EMBL/GenBank/DDBJ whole genome shotgun (WGS) entry which is preliminary data.</text>
</comment>
<evidence type="ECO:0000256" key="5">
    <source>
        <dbReference type="SAM" id="MobiDB-lite"/>
    </source>
</evidence>
<protein>
    <submittedName>
        <fullName evidence="8">ABC-type oligopeptide transport system, periplasmic component</fullName>
    </submittedName>
</protein>
<dbReference type="AlphaFoldDB" id="K6PNT9"/>
<comment type="subcellular location">
    <subcellularLocation>
        <location evidence="1">Cell envelope</location>
    </subcellularLocation>
</comment>
<dbReference type="CDD" id="cd08504">
    <property type="entry name" value="PBP2_OppA"/>
    <property type="match status" value="1"/>
</dbReference>
<keyword evidence="4 6" id="KW-0732">Signal</keyword>
<feature type="signal peptide" evidence="6">
    <location>
        <begin position="1"/>
        <end position="23"/>
    </location>
</feature>
<feature type="chain" id="PRO_5039426023" evidence="6">
    <location>
        <begin position="24"/>
        <end position="583"/>
    </location>
</feature>
<dbReference type="GO" id="GO:0015833">
    <property type="term" value="P:peptide transport"/>
    <property type="evidence" value="ECO:0007669"/>
    <property type="project" value="TreeGrafter"/>
</dbReference>
<dbReference type="Gene3D" id="3.90.76.10">
    <property type="entry name" value="Dipeptide-binding Protein, Domain 1"/>
    <property type="match status" value="1"/>
</dbReference>
<feature type="region of interest" description="Disordered" evidence="5">
    <location>
        <begin position="28"/>
        <end position="54"/>
    </location>
</feature>
<proteinExistence type="inferred from homology"/>
<organism evidence="8 9">
    <name type="scientific">Thermaerobacter subterraneus DSM 13965</name>
    <dbReference type="NCBI Taxonomy" id="867903"/>
    <lineage>
        <taxon>Bacteria</taxon>
        <taxon>Bacillati</taxon>
        <taxon>Bacillota</taxon>
        <taxon>Clostridia</taxon>
        <taxon>Eubacteriales</taxon>
        <taxon>Clostridiales Family XVII. Incertae Sedis</taxon>
        <taxon>Thermaerobacter</taxon>
    </lineage>
</organism>
<dbReference type="GO" id="GO:0030313">
    <property type="term" value="C:cell envelope"/>
    <property type="evidence" value="ECO:0007669"/>
    <property type="project" value="UniProtKB-SubCell"/>
</dbReference>
<feature type="compositionally biased region" description="Low complexity" evidence="5">
    <location>
        <begin position="33"/>
        <end position="50"/>
    </location>
</feature>
<dbReference type="Gene3D" id="3.40.190.10">
    <property type="entry name" value="Periplasmic binding protein-like II"/>
    <property type="match status" value="1"/>
</dbReference>
<feature type="domain" description="Solute-binding protein family 5" evidence="7">
    <location>
        <begin position="101"/>
        <end position="500"/>
    </location>
</feature>
<comment type="similarity">
    <text evidence="2">Belongs to the bacterial solute-binding protein 5 family.</text>
</comment>
<sequence length="583" mass="65438">MLKRNRKLFALFSLLVVAALVLSACGSGGGSQGDNNQQQEEPQQQAGGPDSPNYLKLNLGDEPPSLDPQLATDTISFQIIGATYEGLVRQDPNGEIKEGSGMAESWEVSEDGLTWTFHLRDAQWSDGKPVTANDFAYAWKRAMDPRLASQYSYIIAPYIKGGNDVANACGDDGSCEGDDAKIEEALNNVGIEVVDEKTLKVTLSQNVPFFLNLLTFGTWQPVRQDIVEQYGDQFATDADKAVYNGPFIVKEWNHNNSLRIEKNPNYWDAANVKLDYVDYVMVSDAAAYINAYEAGEIDVTGVPAEFKEQFEQTHADELGRYADGATFYLVLNTTKKPWNNPKARQAVSYAIDRETYINALNKGIGLPAVSYTNPVITAPGEPGVSFEEKYVRPLNLFPAKADPAKAKQLWQEALQEEGLTEVPTLEFVGDNGDVVKTRLEFFQQQLKQNLGIDMQIVQVPFEERLERQRTQKFDIIMAGWGPDYDHPLTFLDMWVCDGPYNDGKYCNEEYDNLVKQLQQAKDPAQQREIAIQLEKLIGQDVPIVPIYHREVLYAQKPYVKNLIRRAIGYSPEFKWAYTEGRGQ</sequence>
<evidence type="ECO:0000256" key="6">
    <source>
        <dbReference type="SAM" id="SignalP"/>
    </source>
</evidence>
<dbReference type="Proteomes" id="UP000005710">
    <property type="component" value="Unassembled WGS sequence"/>
</dbReference>
<evidence type="ECO:0000256" key="1">
    <source>
        <dbReference type="ARBA" id="ARBA00004196"/>
    </source>
</evidence>
<dbReference type="InterPro" id="IPR030678">
    <property type="entry name" value="Peptide/Ni-bd"/>
</dbReference>
<keyword evidence="3" id="KW-0813">Transport</keyword>
<dbReference type="GO" id="GO:1904680">
    <property type="term" value="F:peptide transmembrane transporter activity"/>
    <property type="evidence" value="ECO:0007669"/>
    <property type="project" value="TreeGrafter"/>
</dbReference>
<evidence type="ECO:0000313" key="9">
    <source>
        <dbReference type="Proteomes" id="UP000005710"/>
    </source>
</evidence>
<dbReference type="PIRSF" id="PIRSF002741">
    <property type="entry name" value="MppA"/>
    <property type="match status" value="1"/>
</dbReference>
<dbReference type="InterPro" id="IPR039424">
    <property type="entry name" value="SBP_5"/>
</dbReference>
<evidence type="ECO:0000256" key="4">
    <source>
        <dbReference type="ARBA" id="ARBA00022729"/>
    </source>
</evidence>
<dbReference type="PROSITE" id="PS51257">
    <property type="entry name" value="PROKAR_LIPOPROTEIN"/>
    <property type="match status" value="1"/>
</dbReference>
<dbReference type="InterPro" id="IPR000914">
    <property type="entry name" value="SBP_5_dom"/>
</dbReference>
<dbReference type="GO" id="GO:0043190">
    <property type="term" value="C:ATP-binding cassette (ABC) transporter complex"/>
    <property type="evidence" value="ECO:0007669"/>
    <property type="project" value="InterPro"/>
</dbReference>
<dbReference type="PANTHER" id="PTHR30290:SF10">
    <property type="entry name" value="PERIPLASMIC OLIGOPEPTIDE-BINDING PROTEIN-RELATED"/>
    <property type="match status" value="1"/>
</dbReference>
<dbReference type="Pfam" id="PF00496">
    <property type="entry name" value="SBP_bac_5"/>
    <property type="match status" value="1"/>
</dbReference>
<evidence type="ECO:0000256" key="2">
    <source>
        <dbReference type="ARBA" id="ARBA00005695"/>
    </source>
</evidence>
<keyword evidence="9" id="KW-1185">Reference proteome</keyword>
<evidence type="ECO:0000313" key="8">
    <source>
        <dbReference type="EMBL" id="EKP94542.1"/>
    </source>
</evidence>
<dbReference type="GO" id="GO:0042597">
    <property type="term" value="C:periplasmic space"/>
    <property type="evidence" value="ECO:0007669"/>
    <property type="project" value="UniProtKB-ARBA"/>
</dbReference>
<name>K6PNT9_9FIRM</name>
<dbReference type="FunFam" id="3.90.76.10:FF:000001">
    <property type="entry name" value="Oligopeptide ABC transporter substrate-binding protein"/>
    <property type="match status" value="1"/>
</dbReference>
<dbReference type="OrthoDB" id="9801912at2"/>
<evidence type="ECO:0000256" key="3">
    <source>
        <dbReference type="ARBA" id="ARBA00022448"/>
    </source>
</evidence>
<accession>K6PNT9</accession>
<dbReference type="PANTHER" id="PTHR30290">
    <property type="entry name" value="PERIPLASMIC BINDING COMPONENT OF ABC TRANSPORTER"/>
    <property type="match status" value="1"/>
</dbReference>
<dbReference type="STRING" id="867903.ThesuDRAFT_02280"/>
<gene>
    <name evidence="8" type="ORF">ThesuDRAFT_02280</name>
</gene>
<reference evidence="8" key="1">
    <citation type="submission" date="2010-10" db="EMBL/GenBank/DDBJ databases">
        <authorList>
            <consortium name="US DOE Joint Genome Institute (JGI-PGF)"/>
            <person name="Lucas S."/>
            <person name="Copeland A."/>
            <person name="Lapidus A."/>
            <person name="Bruce D."/>
            <person name="Goodwin L."/>
            <person name="Pitluck S."/>
            <person name="Kyrpides N."/>
            <person name="Mavromatis K."/>
            <person name="Detter J.C."/>
            <person name="Han C."/>
            <person name="Land M."/>
            <person name="Hauser L."/>
            <person name="Markowitz V."/>
            <person name="Cheng J.-F."/>
            <person name="Hugenholtz P."/>
            <person name="Woyke T."/>
            <person name="Wu D."/>
            <person name="Pukall R."/>
            <person name="Wahrenburg C."/>
            <person name="Brambilla E."/>
            <person name="Klenk H.-P."/>
            <person name="Eisen J.A."/>
        </authorList>
    </citation>
    <scope>NUCLEOTIDE SEQUENCE [LARGE SCALE GENOMIC DNA]</scope>
    <source>
        <strain evidence="8">DSM 13965</strain>
    </source>
</reference>